<dbReference type="Pfam" id="PF12776">
    <property type="entry name" value="Myb_DNA-bind_3"/>
    <property type="match status" value="1"/>
</dbReference>
<keyword evidence="3" id="KW-1185">Reference proteome</keyword>
<accession>A0AAV1DDF2</accession>
<proteinExistence type="predicted"/>
<dbReference type="PANTHER" id="PTHR46250:SF15">
    <property type="entry name" value="OS01G0523800 PROTEIN"/>
    <property type="match status" value="1"/>
</dbReference>
<feature type="domain" description="Myb/SANT-like" evidence="1">
    <location>
        <begin position="17"/>
        <end position="113"/>
    </location>
</feature>
<dbReference type="InterPro" id="IPR024752">
    <property type="entry name" value="Myb/SANT-like_dom"/>
</dbReference>
<evidence type="ECO:0000313" key="2">
    <source>
        <dbReference type="EMBL" id="CAI9105815.1"/>
    </source>
</evidence>
<sequence>MDQDDSCRGRGRNKYFWTEDEVQILIQVLQSMACDPSWKTDSGFKSNYMSEVLKRILDIMPNFTKKVTPHLESKIKWLKSKFHCIIDMLRESGCQWNDVEQKIACEKQWFDSYCQTHKEANGMWDFKFPYLNQLELVYGRDRATGTELTLLFSSSAEKSVSQEF</sequence>
<evidence type="ECO:0000313" key="3">
    <source>
        <dbReference type="Proteomes" id="UP001161247"/>
    </source>
</evidence>
<dbReference type="AlphaFoldDB" id="A0AAV1DDF2"/>
<dbReference type="PANTHER" id="PTHR46250">
    <property type="entry name" value="MYB/SANT-LIKE DNA-BINDING DOMAIN PROTEIN-RELATED"/>
    <property type="match status" value="1"/>
</dbReference>
<protein>
    <submittedName>
        <fullName evidence="2">OLC1v1004829C1</fullName>
    </submittedName>
</protein>
<organism evidence="2 3">
    <name type="scientific">Oldenlandia corymbosa var. corymbosa</name>
    <dbReference type="NCBI Taxonomy" id="529605"/>
    <lineage>
        <taxon>Eukaryota</taxon>
        <taxon>Viridiplantae</taxon>
        <taxon>Streptophyta</taxon>
        <taxon>Embryophyta</taxon>
        <taxon>Tracheophyta</taxon>
        <taxon>Spermatophyta</taxon>
        <taxon>Magnoliopsida</taxon>
        <taxon>eudicotyledons</taxon>
        <taxon>Gunneridae</taxon>
        <taxon>Pentapetalae</taxon>
        <taxon>asterids</taxon>
        <taxon>lamiids</taxon>
        <taxon>Gentianales</taxon>
        <taxon>Rubiaceae</taxon>
        <taxon>Rubioideae</taxon>
        <taxon>Spermacoceae</taxon>
        <taxon>Hedyotis-Oldenlandia complex</taxon>
        <taxon>Oldenlandia</taxon>
    </lineage>
</organism>
<dbReference type="Proteomes" id="UP001161247">
    <property type="component" value="Chromosome 5"/>
</dbReference>
<reference evidence="2" key="1">
    <citation type="submission" date="2023-03" db="EMBL/GenBank/DDBJ databases">
        <authorList>
            <person name="Julca I."/>
        </authorList>
    </citation>
    <scope>NUCLEOTIDE SEQUENCE</scope>
</reference>
<name>A0AAV1DDF2_OLDCO</name>
<evidence type="ECO:0000259" key="1">
    <source>
        <dbReference type="Pfam" id="PF12776"/>
    </source>
</evidence>
<gene>
    <name evidence="2" type="ORF">OLC1_LOCUS14430</name>
</gene>
<dbReference type="EMBL" id="OX459122">
    <property type="protein sequence ID" value="CAI9105815.1"/>
    <property type="molecule type" value="Genomic_DNA"/>
</dbReference>